<accession>A0ABY2RJ08</accession>
<keyword evidence="4" id="KW-1185">Reference proteome</keyword>
<keyword evidence="1" id="KW-0732">Signal</keyword>
<evidence type="ECO:0000313" key="3">
    <source>
        <dbReference type="EMBL" id="TJZ77197.1"/>
    </source>
</evidence>
<proteinExistence type="predicted"/>
<organism evidence="3 4">
    <name type="scientific">Rhodococcus oryzae</name>
    <dbReference type="NCBI Taxonomy" id="2571143"/>
    <lineage>
        <taxon>Bacteria</taxon>
        <taxon>Bacillati</taxon>
        <taxon>Actinomycetota</taxon>
        <taxon>Actinomycetes</taxon>
        <taxon>Mycobacteriales</taxon>
        <taxon>Nocardiaceae</taxon>
        <taxon>Rhodococcus</taxon>
    </lineage>
</organism>
<feature type="domain" description="ABC-type glycine betaine transport system substrate-binding" evidence="2">
    <location>
        <begin position="143"/>
        <end position="199"/>
    </location>
</feature>
<protein>
    <recommendedName>
        <fullName evidence="2">ABC-type glycine betaine transport system substrate-binding domain-containing protein</fullName>
    </recommendedName>
</protein>
<evidence type="ECO:0000259" key="2">
    <source>
        <dbReference type="Pfam" id="PF04069"/>
    </source>
</evidence>
<dbReference type="Proteomes" id="UP000305109">
    <property type="component" value="Unassembled WGS sequence"/>
</dbReference>
<gene>
    <name evidence="3" type="ORF">FCG67_15310</name>
</gene>
<dbReference type="Pfam" id="PF04069">
    <property type="entry name" value="OpuAC"/>
    <property type="match status" value="2"/>
</dbReference>
<dbReference type="EMBL" id="SUMD01000006">
    <property type="protein sequence ID" value="TJZ77197.1"/>
    <property type="molecule type" value="Genomic_DNA"/>
</dbReference>
<feature type="chain" id="PRO_5047547279" description="ABC-type glycine betaine transport system substrate-binding domain-containing protein" evidence="1">
    <location>
        <begin position="23"/>
        <end position="201"/>
    </location>
</feature>
<dbReference type="SUPFAM" id="SSF53850">
    <property type="entry name" value="Periplasmic binding protein-like II"/>
    <property type="match status" value="1"/>
</dbReference>
<dbReference type="InterPro" id="IPR007210">
    <property type="entry name" value="ABC_Gly_betaine_transp_sub-bd"/>
</dbReference>
<dbReference type="PROSITE" id="PS51257">
    <property type="entry name" value="PROKAR_LIPOPROTEIN"/>
    <property type="match status" value="1"/>
</dbReference>
<comment type="caution">
    <text evidence="3">The sequence shown here is derived from an EMBL/GenBank/DDBJ whole genome shotgun (WGS) entry which is preliminary data.</text>
</comment>
<reference evidence="3 4" key="1">
    <citation type="submission" date="2019-04" db="EMBL/GenBank/DDBJ databases">
        <title>Rhodococcus oryzae sp. nov., a novel actinomycete isolated from rhizosphere soil of rice (Oryza sativa L.).</title>
        <authorList>
            <person name="Li C."/>
        </authorList>
    </citation>
    <scope>NUCLEOTIDE SEQUENCE [LARGE SCALE GENOMIC DNA]</scope>
    <source>
        <strain evidence="3 4">NEAU-CX67</strain>
    </source>
</reference>
<evidence type="ECO:0000313" key="4">
    <source>
        <dbReference type="Proteomes" id="UP000305109"/>
    </source>
</evidence>
<name>A0ABY2RJ08_9NOCA</name>
<feature type="signal peptide" evidence="1">
    <location>
        <begin position="1"/>
        <end position="22"/>
    </location>
</feature>
<dbReference type="Gene3D" id="3.40.190.10">
    <property type="entry name" value="Periplasmic binding protein-like II"/>
    <property type="match status" value="1"/>
</dbReference>
<evidence type="ECO:0000256" key="1">
    <source>
        <dbReference type="SAM" id="SignalP"/>
    </source>
</evidence>
<sequence length="201" mass="21234">MTARWRKSAMTAMSVAVVCALAGCTVDNSRLDETQTPAAITVGSGESAESQVVAEIYAGNLRGTGSPVEVVSPETRAEYVEGLGAADITVVPDFTGQLLHYFQPDATLTDPDEVFEELNRSLPEGLSVSDYSEAELEADDSAAAENVVPLMRNGVLTEDQVKALNVVAGELTSADLASMAERVRVGELTPGQAAEEWRAAR</sequence>
<feature type="domain" description="ABC-type glycine betaine transport system substrate-binding" evidence="2">
    <location>
        <begin position="39"/>
        <end position="130"/>
    </location>
</feature>